<proteinExistence type="predicted"/>
<dbReference type="PANTHER" id="PTHR35007:SF1">
    <property type="entry name" value="PILUS ASSEMBLY PROTEIN"/>
    <property type="match status" value="1"/>
</dbReference>
<dbReference type="PANTHER" id="PTHR35007">
    <property type="entry name" value="INTEGRAL MEMBRANE PROTEIN-RELATED"/>
    <property type="match status" value="1"/>
</dbReference>
<name>A0A0F4SYW2_PSEFL</name>
<dbReference type="PATRIC" id="fig|294.131.peg.4124"/>
<keyword evidence="5 6" id="KW-0472">Membrane</keyword>
<evidence type="ECO:0000259" key="8">
    <source>
        <dbReference type="Pfam" id="PF19360"/>
    </source>
</evidence>
<keyword evidence="4 6" id="KW-1133">Transmembrane helix</keyword>
<dbReference type="InterPro" id="IPR045824">
    <property type="entry name" value="T2SS_TadB-like_N"/>
</dbReference>
<gene>
    <name evidence="9" type="ORF">VC34_25505</name>
</gene>
<reference evidence="9 10" key="1">
    <citation type="submission" date="2015-03" db="EMBL/GenBank/DDBJ databases">
        <title>Comparative genomics of Pseudomonas insights into diversity of traits involved in vanlence and defense.</title>
        <authorList>
            <person name="Qin Y."/>
        </authorList>
    </citation>
    <scope>NUCLEOTIDE SEQUENCE [LARGE SCALE GENOMIC DNA]</scope>
    <source>
        <strain evidence="9 10">C3</strain>
    </source>
</reference>
<evidence type="ECO:0000256" key="5">
    <source>
        <dbReference type="ARBA" id="ARBA00023136"/>
    </source>
</evidence>
<evidence type="ECO:0000256" key="2">
    <source>
        <dbReference type="ARBA" id="ARBA00022475"/>
    </source>
</evidence>
<comment type="subcellular location">
    <subcellularLocation>
        <location evidence="1">Cell membrane</location>
        <topology evidence="1">Multi-pass membrane protein</topology>
    </subcellularLocation>
</comment>
<dbReference type="Gene3D" id="1.20.81.30">
    <property type="entry name" value="Type II secretion system (T2SS), domain F"/>
    <property type="match status" value="1"/>
</dbReference>
<dbReference type="InterPro" id="IPR018076">
    <property type="entry name" value="T2SS_GspF_dom"/>
</dbReference>
<comment type="caution">
    <text evidence="9">The sequence shown here is derived from an EMBL/GenBank/DDBJ whole genome shotgun (WGS) entry which is preliminary data.</text>
</comment>
<dbReference type="InterPro" id="IPR042094">
    <property type="entry name" value="T2SS_GspF_sf"/>
</dbReference>
<feature type="transmembrane region" description="Helical" evidence="6">
    <location>
        <begin position="269"/>
        <end position="289"/>
    </location>
</feature>
<dbReference type="RefSeq" id="WP_046049044.1">
    <property type="nucleotide sequence ID" value="NZ_LACD01000033.1"/>
</dbReference>
<dbReference type="GO" id="GO:0005886">
    <property type="term" value="C:plasma membrane"/>
    <property type="evidence" value="ECO:0007669"/>
    <property type="project" value="UniProtKB-SubCell"/>
</dbReference>
<accession>A0A0F4SYW2</accession>
<feature type="domain" description="Type II secretion system protein GspF" evidence="7">
    <location>
        <begin position="161"/>
        <end position="286"/>
    </location>
</feature>
<evidence type="ECO:0000256" key="3">
    <source>
        <dbReference type="ARBA" id="ARBA00022692"/>
    </source>
</evidence>
<evidence type="ECO:0000256" key="1">
    <source>
        <dbReference type="ARBA" id="ARBA00004651"/>
    </source>
</evidence>
<feature type="domain" description="Type II secretion system protein TadB-like N-terminal" evidence="8">
    <location>
        <begin position="11"/>
        <end position="67"/>
    </location>
</feature>
<dbReference type="EMBL" id="LACD01000033">
    <property type="protein sequence ID" value="KJZ37059.1"/>
    <property type="molecule type" value="Genomic_DNA"/>
</dbReference>
<dbReference type="Pfam" id="PF00482">
    <property type="entry name" value="T2SSF"/>
    <property type="match status" value="1"/>
</dbReference>
<sequence>MSHIPGEFILMFLGMVFIAVFLLSQGVVVPVFGEAGKMRKRIRGRLHVLEKANNQPNMQTVLRQKYLTRLSPLEAMLEQLPLMASLTQLIEQSGHEYRAYRVLLLGLFLGACAGISVLMISSVWWMALLAGFGVFWVPLLKISRDRGKRFAAFEEGLSDALDAMCRALRAGHPFNETLRLVAEEHKGPVAQEFGLTFADINYGNDVRRAMLGLLERMPSMTVMMLVTSILIHRETGGNLTEVLERLSRLIRGRFRFQRKIKTLSAEGRMSAWVLVAIPFVLAIAIVVTSPSYLPVLINDPIGHKLIIGAFCAMLLGILWIRKIIRIQV</sequence>
<feature type="transmembrane region" description="Helical" evidence="6">
    <location>
        <begin position="12"/>
        <end position="33"/>
    </location>
</feature>
<dbReference type="Proteomes" id="UP000033500">
    <property type="component" value="Unassembled WGS sequence"/>
</dbReference>
<evidence type="ECO:0000313" key="9">
    <source>
        <dbReference type="EMBL" id="KJZ37059.1"/>
    </source>
</evidence>
<feature type="transmembrane region" description="Helical" evidence="6">
    <location>
        <begin position="99"/>
        <end position="117"/>
    </location>
</feature>
<dbReference type="AlphaFoldDB" id="A0A0F4SYW2"/>
<feature type="transmembrane region" description="Helical" evidence="6">
    <location>
        <begin position="301"/>
        <end position="320"/>
    </location>
</feature>
<keyword evidence="3 6" id="KW-0812">Transmembrane</keyword>
<feature type="transmembrane region" description="Helical" evidence="6">
    <location>
        <begin position="123"/>
        <end position="140"/>
    </location>
</feature>
<dbReference type="Pfam" id="PF19360">
    <property type="entry name" value="TadB_TadC_N"/>
    <property type="match status" value="1"/>
</dbReference>
<keyword evidence="2" id="KW-1003">Cell membrane</keyword>
<evidence type="ECO:0000313" key="10">
    <source>
        <dbReference type="Proteomes" id="UP000033500"/>
    </source>
</evidence>
<organism evidence="9 10">
    <name type="scientific">Pseudomonas fluorescens</name>
    <dbReference type="NCBI Taxonomy" id="294"/>
    <lineage>
        <taxon>Bacteria</taxon>
        <taxon>Pseudomonadati</taxon>
        <taxon>Pseudomonadota</taxon>
        <taxon>Gammaproteobacteria</taxon>
        <taxon>Pseudomonadales</taxon>
        <taxon>Pseudomonadaceae</taxon>
        <taxon>Pseudomonas</taxon>
    </lineage>
</organism>
<evidence type="ECO:0000256" key="6">
    <source>
        <dbReference type="SAM" id="Phobius"/>
    </source>
</evidence>
<evidence type="ECO:0000256" key="4">
    <source>
        <dbReference type="ARBA" id="ARBA00022989"/>
    </source>
</evidence>
<evidence type="ECO:0000259" key="7">
    <source>
        <dbReference type="Pfam" id="PF00482"/>
    </source>
</evidence>
<protein>
    <submittedName>
        <fullName evidence="9">Secretion system protein</fullName>
    </submittedName>
</protein>